<feature type="compositionally biased region" description="Acidic residues" evidence="1">
    <location>
        <begin position="47"/>
        <end position="72"/>
    </location>
</feature>
<gene>
    <name evidence="3" type="ORF">JOL62DRAFT_592576</name>
</gene>
<dbReference type="Proteomes" id="UP001367316">
    <property type="component" value="Unassembled WGS sequence"/>
</dbReference>
<organism evidence="3 4">
    <name type="scientific">Phyllosticta paracitricarpa</name>
    <dbReference type="NCBI Taxonomy" id="2016321"/>
    <lineage>
        <taxon>Eukaryota</taxon>
        <taxon>Fungi</taxon>
        <taxon>Dikarya</taxon>
        <taxon>Ascomycota</taxon>
        <taxon>Pezizomycotina</taxon>
        <taxon>Dothideomycetes</taxon>
        <taxon>Dothideomycetes incertae sedis</taxon>
        <taxon>Botryosphaeriales</taxon>
        <taxon>Phyllostictaceae</taxon>
        <taxon>Phyllosticta</taxon>
    </lineage>
</organism>
<protein>
    <submittedName>
        <fullName evidence="3">Ammecr1 family protein</fullName>
    </submittedName>
</protein>
<sequence>MATLAHCAYCFESLSASLEKRQPLSLAQVEELWEKYTSSTGGGQTGEGEDEEEEGDEEAGDDDLDHEDEDMTDEHPTTAAAAALKPPPAISRLVSGGSRTSSPASASASTNTSSSSIPSTSTSSSTASSRSSAPTAASSRSSIFSALRRSTRTDDAEQQQQQQAISPTEAHPLFVTWNTVSRGGSKSLRGCIGTFEAQELADGLRSYALTSAFDDSRFPPITSRELPTLSCSVTLLTNFQPASSALSWELGRHGLRISFTYHGRRYGATYLPDVAKEQGWTKEETVVSLMRKAGWSGRRDDWKSVPLNVVTYEGRKSSLAWEEWRRWREWCQGVKGVEGRREMN</sequence>
<evidence type="ECO:0000259" key="2">
    <source>
        <dbReference type="PROSITE" id="PS51112"/>
    </source>
</evidence>
<feature type="domain" description="AMMECR1" evidence="2">
    <location>
        <begin position="130"/>
        <end position="328"/>
    </location>
</feature>
<dbReference type="InterPro" id="IPR036071">
    <property type="entry name" value="AMMECR1_dom_sf"/>
</dbReference>
<dbReference type="InterPro" id="IPR002733">
    <property type="entry name" value="AMMECR1_domain"/>
</dbReference>
<dbReference type="NCBIfam" id="TIGR00296">
    <property type="entry name" value="TIGR00296 family protein"/>
    <property type="match status" value="1"/>
</dbReference>
<dbReference type="InterPro" id="IPR027485">
    <property type="entry name" value="AMMECR1_N"/>
</dbReference>
<name>A0ABR1N580_9PEZI</name>
<dbReference type="InterPro" id="IPR023473">
    <property type="entry name" value="AMMECR1"/>
</dbReference>
<dbReference type="EMBL" id="JBBPBF010000018">
    <property type="protein sequence ID" value="KAK7610366.1"/>
    <property type="molecule type" value="Genomic_DNA"/>
</dbReference>
<feature type="compositionally biased region" description="Low complexity" evidence="1">
    <location>
        <begin position="98"/>
        <end position="142"/>
    </location>
</feature>
<dbReference type="Pfam" id="PF01871">
    <property type="entry name" value="AMMECR1"/>
    <property type="match status" value="1"/>
</dbReference>
<dbReference type="PANTHER" id="PTHR13016:SF0">
    <property type="entry name" value="AMME SYNDROME CANDIDATE GENE 1 PROTEIN"/>
    <property type="match status" value="1"/>
</dbReference>
<reference evidence="3 4" key="1">
    <citation type="submission" date="2024-04" db="EMBL/GenBank/DDBJ databases">
        <title>Phyllosticta paracitricarpa is synonymous to the EU quarantine fungus P. citricarpa based on phylogenomic analyses.</title>
        <authorList>
            <consortium name="Lawrence Berkeley National Laboratory"/>
            <person name="Van ingen-buijs V.A."/>
            <person name="Van westerhoven A.C."/>
            <person name="Haridas S."/>
            <person name="Skiadas P."/>
            <person name="Martin F."/>
            <person name="Groenewald J.Z."/>
            <person name="Crous P.W."/>
            <person name="Seidl M.F."/>
        </authorList>
    </citation>
    <scope>NUCLEOTIDE SEQUENCE [LARGE SCALE GENOMIC DNA]</scope>
    <source>
        <strain evidence="3 4">CBS 141358</strain>
    </source>
</reference>
<evidence type="ECO:0000256" key="1">
    <source>
        <dbReference type="SAM" id="MobiDB-lite"/>
    </source>
</evidence>
<accession>A0ABR1N580</accession>
<evidence type="ECO:0000313" key="4">
    <source>
        <dbReference type="Proteomes" id="UP001367316"/>
    </source>
</evidence>
<feature type="region of interest" description="Disordered" evidence="1">
    <location>
        <begin position="35"/>
        <end position="170"/>
    </location>
</feature>
<dbReference type="Gene3D" id="3.30.700.20">
    <property type="entry name" value="Hypothetical protein ph0010, domain 1"/>
    <property type="match status" value="1"/>
</dbReference>
<proteinExistence type="predicted"/>
<keyword evidence="4" id="KW-1185">Reference proteome</keyword>
<dbReference type="SUPFAM" id="SSF143447">
    <property type="entry name" value="AMMECR1-like"/>
    <property type="match status" value="1"/>
</dbReference>
<dbReference type="PROSITE" id="PS51112">
    <property type="entry name" value="AMMECR1"/>
    <property type="match status" value="1"/>
</dbReference>
<evidence type="ECO:0000313" key="3">
    <source>
        <dbReference type="EMBL" id="KAK7610366.1"/>
    </source>
</evidence>
<comment type="caution">
    <text evidence="3">The sequence shown here is derived from an EMBL/GenBank/DDBJ whole genome shotgun (WGS) entry which is preliminary data.</text>
</comment>
<dbReference type="PANTHER" id="PTHR13016">
    <property type="entry name" value="AMMECR1 HOMOLOG"/>
    <property type="match status" value="1"/>
</dbReference>